<feature type="region of interest" description="Disordered" evidence="1">
    <location>
        <begin position="204"/>
        <end position="251"/>
    </location>
</feature>
<dbReference type="EMBL" id="JAQQPM010000006">
    <property type="protein sequence ID" value="KAK2072287.1"/>
    <property type="molecule type" value="Genomic_DNA"/>
</dbReference>
<feature type="region of interest" description="Disordered" evidence="1">
    <location>
        <begin position="311"/>
        <end position="371"/>
    </location>
</feature>
<evidence type="ECO:0000313" key="2">
    <source>
        <dbReference type="EMBL" id="KAK2072287.1"/>
    </source>
</evidence>
<accession>A0AAD9MDF6</accession>
<proteinExistence type="predicted"/>
<sequence length="371" mass="39713">MALSSEKKAGETASEPAEGTSLDNHQPVALPRRSVREKEQARSFDGQAFSAASHSSRPRARQKSDGEHDRTTGGSSSRRRRELVAARIAAIFRDPRAAEVAAGAAAPDEHVDAPPRQLGPANTLAAELPTIPARPLVQPRRSSTSAVPTASPDVLLASRPHADSRTPRTPLRDVLVSLLPLYRSHPSSRSDSVMTVPLDEGALTASHSEHSTDSDAGAGAGPAMLRPTRRRDGRGSLLFPGTDEQELARGAGSAARAEYFASAAATRGRERALYRGMENYMFIGEEGTAAERSGALRRIREVLLGVRWRRKGREGEGSRDKEGKKMERDDREGGQPVETGSDPDEQKTDKGDEEKRDAAAAGPGKSGADPR</sequence>
<evidence type="ECO:0000256" key="1">
    <source>
        <dbReference type="SAM" id="MobiDB-lite"/>
    </source>
</evidence>
<reference evidence="2" key="1">
    <citation type="journal article" date="2023" name="Mol. Plant Microbe Interact.">
        <title>Elucidating the Obligate Nature and Biological Capacity of an Invasive Fungal Corn Pathogen.</title>
        <authorList>
            <person name="MacCready J.S."/>
            <person name="Roggenkamp E.M."/>
            <person name="Gdanetz K."/>
            <person name="Chilvers M.I."/>
        </authorList>
    </citation>
    <scope>NUCLEOTIDE SEQUENCE</scope>
    <source>
        <strain evidence="2">PM02</strain>
    </source>
</reference>
<feature type="compositionally biased region" description="Basic and acidic residues" evidence="1">
    <location>
        <begin position="1"/>
        <end position="10"/>
    </location>
</feature>
<feature type="region of interest" description="Disordered" evidence="1">
    <location>
        <begin position="1"/>
        <end position="81"/>
    </location>
</feature>
<name>A0AAD9MDF6_9PEZI</name>
<feature type="compositionally biased region" description="Basic and acidic residues" evidence="1">
    <location>
        <begin position="62"/>
        <end position="71"/>
    </location>
</feature>
<organism evidence="2 3">
    <name type="scientific">Phyllachora maydis</name>
    <dbReference type="NCBI Taxonomy" id="1825666"/>
    <lineage>
        <taxon>Eukaryota</taxon>
        <taxon>Fungi</taxon>
        <taxon>Dikarya</taxon>
        <taxon>Ascomycota</taxon>
        <taxon>Pezizomycotina</taxon>
        <taxon>Sordariomycetes</taxon>
        <taxon>Sordariomycetidae</taxon>
        <taxon>Phyllachorales</taxon>
        <taxon>Phyllachoraceae</taxon>
        <taxon>Phyllachora</taxon>
    </lineage>
</organism>
<gene>
    <name evidence="2" type="ORF">P8C59_006649</name>
</gene>
<dbReference type="AlphaFoldDB" id="A0AAD9MDF6"/>
<feature type="compositionally biased region" description="Basic and acidic residues" evidence="1">
    <location>
        <begin position="313"/>
        <end position="333"/>
    </location>
</feature>
<dbReference type="Proteomes" id="UP001217918">
    <property type="component" value="Unassembled WGS sequence"/>
</dbReference>
<evidence type="ECO:0000313" key="3">
    <source>
        <dbReference type="Proteomes" id="UP001217918"/>
    </source>
</evidence>
<keyword evidence="3" id="KW-1185">Reference proteome</keyword>
<feature type="compositionally biased region" description="Basic and acidic residues" evidence="1">
    <location>
        <begin position="344"/>
        <end position="358"/>
    </location>
</feature>
<protein>
    <submittedName>
        <fullName evidence="2">Uncharacterized protein</fullName>
    </submittedName>
</protein>
<comment type="caution">
    <text evidence="2">The sequence shown here is derived from an EMBL/GenBank/DDBJ whole genome shotgun (WGS) entry which is preliminary data.</text>
</comment>
<feature type="region of interest" description="Disordered" evidence="1">
    <location>
        <begin position="98"/>
        <end position="168"/>
    </location>
</feature>